<keyword evidence="2" id="KW-0460">Magnesium</keyword>
<dbReference type="InterPro" id="IPR002058">
    <property type="entry name" value="PAP_assoc"/>
</dbReference>
<feature type="compositionally biased region" description="Acidic residues" evidence="3">
    <location>
        <begin position="290"/>
        <end position="301"/>
    </location>
</feature>
<dbReference type="EMBL" id="JALNTZ010003824">
    <property type="protein sequence ID" value="KAJ3615910.1"/>
    <property type="molecule type" value="Genomic_DNA"/>
</dbReference>
<dbReference type="PANTHER" id="PTHR23092">
    <property type="entry name" value="POLY(A) RNA POLYMERASE"/>
    <property type="match status" value="1"/>
</dbReference>
<dbReference type="SUPFAM" id="SSF81301">
    <property type="entry name" value="Nucleotidyltransferase"/>
    <property type="match status" value="1"/>
</dbReference>
<evidence type="ECO:0000259" key="5">
    <source>
        <dbReference type="Pfam" id="PF22600"/>
    </source>
</evidence>
<reference evidence="6" key="1">
    <citation type="journal article" date="2023" name="G3 (Bethesda)">
        <title>Whole genome assemblies of Zophobas morio and Tenebrio molitor.</title>
        <authorList>
            <person name="Kaur S."/>
            <person name="Stinson S.A."/>
            <person name="diCenzo G.C."/>
        </authorList>
    </citation>
    <scope>NUCLEOTIDE SEQUENCE</scope>
    <source>
        <strain evidence="6">QUZm001</strain>
    </source>
</reference>
<dbReference type="InterPro" id="IPR043519">
    <property type="entry name" value="NT_sf"/>
</dbReference>
<organism evidence="6 7">
    <name type="scientific">Zophobas morio</name>
    <dbReference type="NCBI Taxonomy" id="2755281"/>
    <lineage>
        <taxon>Eukaryota</taxon>
        <taxon>Metazoa</taxon>
        <taxon>Ecdysozoa</taxon>
        <taxon>Arthropoda</taxon>
        <taxon>Hexapoda</taxon>
        <taxon>Insecta</taxon>
        <taxon>Pterygota</taxon>
        <taxon>Neoptera</taxon>
        <taxon>Endopterygota</taxon>
        <taxon>Coleoptera</taxon>
        <taxon>Polyphaga</taxon>
        <taxon>Cucujiformia</taxon>
        <taxon>Tenebrionidae</taxon>
        <taxon>Zophobas</taxon>
    </lineage>
</organism>
<dbReference type="CDD" id="cd05402">
    <property type="entry name" value="NT_PAP_TUTase"/>
    <property type="match status" value="1"/>
</dbReference>
<dbReference type="InterPro" id="IPR045862">
    <property type="entry name" value="Trf4-like"/>
</dbReference>
<accession>A0AA38HI59</accession>
<gene>
    <name evidence="6" type="ORF">Zmor_012209</name>
</gene>
<name>A0AA38HI59_9CUCU</name>
<dbReference type="GO" id="GO:0046872">
    <property type="term" value="F:metal ion binding"/>
    <property type="evidence" value="ECO:0007669"/>
    <property type="project" value="UniProtKB-KW"/>
</dbReference>
<protein>
    <recommendedName>
        <fullName evidence="8">Polynucleotide adenylyltransferase</fullName>
    </recommendedName>
</protein>
<feature type="domain" description="PAP-associated" evidence="4">
    <location>
        <begin position="107"/>
        <end position="161"/>
    </location>
</feature>
<dbReference type="GO" id="GO:0005730">
    <property type="term" value="C:nucleolus"/>
    <property type="evidence" value="ECO:0007669"/>
    <property type="project" value="TreeGrafter"/>
</dbReference>
<evidence type="ECO:0000313" key="6">
    <source>
        <dbReference type="EMBL" id="KAJ3615910.1"/>
    </source>
</evidence>
<dbReference type="Gene3D" id="1.10.1410.10">
    <property type="match status" value="1"/>
</dbReference>
<evidence type="ECO:0000256" key="1">
    <source>
        <dbReference type="ARBA" id="ARBA00022723"/>
    </source>
</evidence>
<dbReference type="GO" id="GO:0031499">
    <property type="term" value="C:TRAMP complex"/>
    <property type="evidence" value="ECO:0007669"/>
    <property type="project" value="TreeGrafter"/>
</dbReference>
<keyword evidence="1" id="KW-0479">Metal-binding</keyword>
<dbReference type="AlphaFoldDB" id="A0AA38HI59"/>
<sequence>MELSKVQVIPKARVPIVKITDALTKVEVDISFNMDSGPSTAALIQKHVADFPVLLPLTFVVKHFLVQRSLNEVYTGGLNSYGIISMIISFLQLHPRIDTPKSLDDVNLGVLLIEFFELYGKNFNYEVVGISLLNGGSYFNKWVASWDKSPFSIRDPLDEANDVTCRSSNMKRIRIAFAHAYAVLVSKLLNRGLHPSLTTLSSIVNIHPEAILARRNALYNWLQRGKTLSRPEDIEQLRLPVRLLLQTSIPAEDGHLPAPDEVKAGGSDTEEVDELTIAGNEYTESGTLSEDSDENIDDDGYTDINYQEVDGSGNAAAQNSP</sequence>
<dbReference type="Pfam" id="PF22600">
    <property type="entry name" value="MTPAP-like_central"/>
    <property type="match status" value="1"/>
</dbReference>
<comment type="caution">
    <text evidence="6">The sequence shown here is derived from an EMBL/GenBank/DDBJ whole genome shotgun (WGS) entry which is preliminary data.</text>
</comment>
<dbReference type="SUPFAM" id="SSF81631">
    <property type="entry name" value="PAP/OAS1 substrate-binding domain"/>
    <property type="match status" value="1"/>
</dbReference>
<dbReference type="Proteomes" id="UP001168821">
    <property type="component" value="Unassembled WGS sequence"/>
</dbReference>
<dbReference type="GO" id="GO:0043634">
    <property type="term" value="P:polyadenylation-dependent ncRNA catabolic process"/>
    <property type="evidence" value="ECO:0007669"/>
    <property type="project" value="TreeGrafter"/>
</dbReference>
<feature type="region of interest" description="Disordered" evidence="3">
    <location>
        <begin position="250"/>
        <end position="321"/>
    </location>
</feature>
<proteinExistence type="predicted"/>
<evidence type="ECO:0000259" key="4">
    <source>
        <dbReference type="Pfam" id="PF03828"/>
    </source>
</evidence>
<dbReference type="GO" id="GO:0031123">
    <property type="term" value="P:RNA 3'-end processing"/>
    <property type="evidence" value="ECO:0007669"/>
    <property type="project" value="TreeGrafter"/>
</dbReference>
<evidence type="ECO:0000313" key="7">
    <source>
        <dbReference type="Proteomes" id="UP001168821"/>
    </source>
</evidence>
<dbReference type="Pfam" id="PF03828">
    <property type="entry name" value="PAP_assoc"/>
    <property type="match status" value="1"/>
</dbReference>
<dbReference type="GO" id="GO:1990817">
    <property type="term" value="F:poly(A) RNA polymerase activity"/>
    <property type="evidence" value="ECO:0007669"/>
    <property type="project" value="InterPro"/>
</dbReference>
<evidence type="ECO:0000256" key="3">
    <source>
        <dbReference type="SAM" id="MobiDB-lite"/>
    </source>
</evidence>
<dbReference type="InterPro" id="IPR054708">
    <property type="entry name" value="MTPAP-like_central"/>
</dbReference>
<evidence type="ECO:0008006" key="8">
    <source>
        <dbReference type="Google" id="ProtNLM"/>
    </source>
</evidence>
<dbReference type="GO" id="GO:0003729">
    <property type="term" value="F:mRNA binding"/>
    <property type="evidence" value="ECO:0007669"/>
    <property type="project" value="TreeGrafter"/>
</dbReference>
<keyword evidence="7" id="KW-1185">Reference proteome</keyword>
<feature type="domain" description="Poly(A) RNA polymerase mitochondrial-like central palm" evidence="5">
    <location>
        <begin position="4"/>
        <end position="45"/>
    </location>
</feature>
<feature type="compositionally biased region" description="Basic and acidic residues" evidence="3">
    <location>
        <begin position="252"/>
        <end position="263"/>
    </location>
</feature>
<dbReference type="PANTHER" id="PTHR23092:SF15">
    <property type="entry name" value="INACTIVE NON-CANONICAL POLY(A) RNA POLYMERASE PROTEIN TRF4-2-RELATED"/>
    <property type="match status" value="1"/>
</dbReference>
<evidence type="ECO:0000256" key="2">
    <source>
        <dbReference type="ARBA" id="ARBA00022842"/>
    </source>
</evidence>